<keyword evidence="1 9" id="KW-0963">Cytoplasm</keyword>
<evidence type="ECO:0000256" key="7">
    <source>
        <dbReference type="ARBA" id="ARBA00022993"/>
    </source>
</evidence>
<dbReference type="CDD" id="cd02163">
    <property type="entry name" value="PPAT"/>
    <property type="match status" value="1"/>
</dbReference>
<evidence type="ECO:0000256" key="9">
    <source>
        <dbReference type="HAMAP-Rule" id="MF_00151"/>
    </source>
</evidence>
<dbReference type="GO" id="GO:0005524">
    <property type="term" value="F:ATP binding"/>
    <property type="evidence" value="ECO:0007669"/>
    <property type="project" value="UniProtKB-KW"/>
</dbReference>
<dbReference type="Gene3D" id="3.40.50.620">
    <property type="entry name" value="HUPs"/>
    <property type="match status" value="1"/>
</dbReference>
<dbReference type="SUPFAM" id="SSF52374">
    <property type="entry name" value="Nucleotidylyl transferase"/>
    <property type="match status" value="1"/>
</dbReference>
<sequence>MRAIYPGSFDPITNGHIDIIQRSLHLFDEVIVAILINPEKTPLFTIEERRKMIETLYKNSKRVKIDTFDGLLVEYASKLGASVIVRGIRAISDYEFEFQMALMNRRLSTDIETVFMVPAESFSYLSSKLVKEIFKLGGSLEGLIPNIVQKELRRKFRIRKKSI</sequence>
<comment type="catalytic activity">
    <reaction evidence="8 9">
        <text>(R)-4'-phosphopantetheine + ATP + H(+) = 3'-dephospho-CoA + diphosphate</text>
        <dbReference type="Rhea" id="RHEA:19801"/>
        <dbReference type="ChEBI" id="CHEBI:15378"/>
        <dbReference type="ChEBI" id="CHEBI:30616"/>
        <dbReference type="ChEBI" id="CHEBI:33019"/>
        <dbReference type="ChEBI" id="CHEBI:57328"/>
        <dbReference type="ChEBI" id="CHEBI:61723"/>
        <dbReference type="EC" id="2.7.7.3"/>
    </reaction>
</comment>
<protein>
    <recommendedName>
        <fullName evidence="9">Phosphopantetheine adenylyltransferase</fullName>
        <ecNumber evidence="9">2.7.7.3</ecNumber>
    </recommendedName>
    <alternativeName>
        <fullName evidence="9">Dephospho-CoA pyrophosphorylase</fullName>
    </alternativeName>
    <alternativeName>
        <fullName evidence="9">Pantetheine-phosphate adenylyltransferase</fullName>
        <shortName evidence="9">PPAT</shortName>
    </alternativeName>
</protein>
<evidence type="ECO:0000256" key="6">
    <source>
        <dbReference type="ARBA" id="ARBA00022842"/>
    </source>
</evidence>
<dbReference type="PRINTS" id="PR01020">
    <property type="entry name" value="LPSBIOSNTHSS"/>
</dbReference>
<organism evidence="11 12">
    <name type="scientific">Candidatus Fischerbacteria bacterium RBG_13_37_8</name>
    <dbReference type="NCBI Taxonomy" id="1817863"/>
    <lineage>
        <taxon>Bacteria</taxon>
        <taxon>Candidatus Fischeribacteriota</taxon>
    </lineage>
</organism>
<keyword evidence="5 9" id="KW-0067">ATP-binding</keyword>
<dbReference type="PANTHER" id="PTHR21342:SF1">
    <property type="entry name" value="PHOSPHOPANTETHEINE ADENYLYLTRANSFERASE"/>
    <property type="match status" value="1"/>
</dbReference>
<comment type="function">
    <text evidence="9">Reversibly transfers an adenylyl group from ATP to 4'-phosphopantetheine, yielding dephospho-CoA (dPCoA) and pyrophosphate.</text>
</comment>
<feature type="binding site" evidence="9">
    <location>
        <position position="8"/>
    </location>
    <ligand>
        <name>substrate</name>
    </ligand>
</feature>
<dbReference type="STRING" id="1817863.A2Y62_04970"/>
<keyword evidence="4 9" id="KW-0547">Nucleotide-binding</keyword>
<dbReference type="Pfam" id="PF01467">
    <property type="entry name" value="CTP_transf_like"/>
    <property type="match status" value="1"/>
</dbReference>
<evidence type="ECO:0000256" key="2">
    <source>
        <dbReference type="ARBA" id="ARBA00022679"/>
    </source>
</evidence>
<dbReference type="AlphaFoldDB" id="A0A1F5V4Q4"/>
<dbReference type="HAMAP" id="MF_00151">
    <property type="entry name" value="PPAT_bact"/>
    <property type="match status" value="1"/>
</dbReference>
<gene>
    <name evidence="9" type="primary">coaD</name>
    <name evidence="11" type="ORF">A2Y62_04970</name>
</gene>
<reference evidence="11 12" key="1">
    <citation type="journal article" date="2016" name="Nat. Commun.">
        <title>Thousands of microbial genomes shed light on interconnected biogeochemical processes in an aquifer system.</title>
        <authorList>
            <person name="Anantharaman K."/>
            <person name="Brown C.T."/>
            <person name="Hug L.A."/>
            <person name="Sharon I."/>
            <person name="Castelle C.J."/>
            <person name="Probst A.J."/>
            <person name="Thomas B.C."/>
            <person name="Singh A."/>
            <person name="Wilkins M.J."/>
            <person name="Karaoz U."/>
            <person name="Brodie E.L."/>
            <person name="Williams K.H."/>
            <person name="Hubbard S.S."/>
            <person name="Banfield J.F."/>
        </authorList>
    </citation>
    <scope>NUCLEOTIDE SEQUENCE [LARGE SCALE GENOMIC DNA]</scope>
</reference>
<accession>A0A1F5V4Q4</accession>
<comment type="subcellular location">
    <subcellularLocation>
        <location evidence="9">Cytoplasm</location>
    </subcellularLocation>
</comment>
<keyword evidence="3 9" id="KW-0548">Nucleotidyltransferase</keyword>
<comment type="similarity">
    <text evidence="9">Belongs to the bacterial CoaD family.</text>
</comment>
<feature type="binding site" evidence="9">
    <location>
        <position position="86"/>
    </location>
    <ligand>
        <name>substrate</name>
    </ligand>
</feature>
<keyword evidence="7 9" id="KW-0173">Coenzyme A biosynthesis</keyword>
<dbReference type="GO" id="GO:0004595">
    <property type="term" value="F:pantetheine-phosphate adenylyltransferase activity"/>
    <property type="evidence" value="ECO:0007669"/>
    <property type="project" value="UniProtKB-UniRule"/>
</dbReference>
<comment type="caution">
    <text evidence="11">The sequence shown here is derived from an EMBL/GenBank/DDBJ whole genome shotgun (WGS) entry which is preliminary data.</text>
</comment>
<evidence type="ECO:0000256" key="4">
    <source>
        <dbReference type="ARBA" id="ARBA00022741"/>
    </source>
</evidence>
<keyword evidence="2 9" id="KW-0808">Transferase</keyword>
<dbReference type="EC" id="2.7.7.3" evidence="9"/>
<proteinExistence type="inferred from homology"/>
<dbReference type="NCBIfam" id="TIGR01510">
    <property type="entry name" value="coaD_prev_kdtB"/>
    <property type="match status" value="1"/>
</dbReference>
<name>A0A1F5V4Q4_9BACT</name>
<dbReference type="PANTHER" id="PTHR21342">
    <property type="entry name" value="PHOSPHOPANTETHEINE ADENYLYLTRANSFERASE"/>
    <property type="match status" value="1"/>
</dbReference>
<keyword evidence="6 9" id="KW-0460">Magnesium</keyword>
<dbReference type="Proteomes" id="UP000178943">
    <property type="component" value="Unassembled WGS sequence"/>
</dbReference>
<feature type="site" description="Transition state stabilizer" evidence="9">
    <location>
        <position position="16"/>
    </location>
</feature>
<dbReference type="EMBL" id="MFGW01000248">
    <property type="protein sequence ID" value="OGF58413.1"/>
    <property type="molecule type" value="Genomic_DNA"/>
</dbReference>
<comment type="subunit">
    <text evidence="9">Homohexamer.</text>
</comment>
<evidence type="ECO:0000313" key="11">
    <source>
        <dbReference type="EMBL" id="OGF58413.1"/>
    </source>
</evidence>
<feature type="binding site" evidence="9">
    <location>
        <begin position="122"/>
        <end position="128"/>
    </location>
    <ligand>
        <name>ATP</name>
        <dbReference type="ChEBI" id="CHEBI:30616"/>
    </ligand>
</feature>
<evidence type="ECO:0000256" key="8">
    <source>
        <dbReference type="ARBA" id="ARBA00029346"/>
    </source>
</evidence>
<dbReference type="UniPathway" id="UPA00241">
    <property type="reaction ID" value="UER00355"/>
</dbReference>
<dbReference type="InterPro" id="IPR004821">
    <property type="entry name" value="Cyt_trans-like"/>
</dbReference>
<evidence type="ECO:0000256" key="5">
    <source>
        <dbReference type="ARBA" id="ARBA00022840"/>
    </source>
</evidence>
<dbReference type="GO" id="GO:0005737">
    <property type="term" value="C:cytoplasm"/>
    <property type="evidence" value="ECO:0007669"/>
    <property type="project" value="UniProtKB-SubCell"/>
</dbReference>
<feature type="binding site" evidence="9">
    <location>
        <position position="16"/>
    </location>
    <ligand>
        <name>ATP</name>
        <dbReference type="ChEBI" id="CHEBI:30616"/>
    </ligand>
</feature>
<dbReference type="InterPro" id="IPR014729">
    <property type="entry name" value="Rossmann-like_a/b/a_fold"/>
</dbReference>
<dbReference type="GO" id="GO:0015937">
    <property type="term" value="P:coenzyme A biosynthetic process"/>
    <property type="evidence" value="ECO:0007669"/>
    <property type="project" value="UniProtKB-UniRule"/>
</dbReference>
<feature type="binding site" evidence="9">
    <location>
        <position position="97"/>
    </location>
    <ligand>
        <name>ATP</name>
        <dbReference type="ChEBI" id="CHEBI:30616"/>
    </ligand>
</feature>
<evidence type="ECO:0000256" key="1">
    <source>
        <dbReference type="ARBA" id="ARBA00022490"/>
    </source>
</evidence>
<feature type="binding site" evidence="9">
    <location>
        <position position="40"/>
    </location>
    <ligand>
        <name>substrate</name>
    </ligand>
</feature>
<feature type="binding site" evidence="9">
    <location>
        <position position="72"/>
    </location>
    <ligand>
        <name>substrate</name>
    </ligand>
</feature>
<dbReference type="InterPro" id="IPR001980">
    <property type="entry name" value="PPAT"/>
</dbReference>
<feature type="binding site" evidence="9">
    <location>
        <begin position="87"/>
        <end position="89"/>
    </location>
    <ligand>
        <name>ATP</name>
        <dbReference type="ChEBI" id="CHEBI:30616"/>
    </ligand>
</feature>
<feature type="domain" description="Cytidyltransferase-like" evidence="10">
    <location>
        <begin position="4"/>
        <end position="132"/>
    </location>
</feature>
<comment type="pathway">
    <text evidence="9">Cofactor biosynthesis; coenzyme A biosynthesis; CoA from (R)-pantothenate: step 4/5.</text>
</comment>
<evidence type="ECO:0000259" key="10">
    <source>
        <dbReference type="Pfam" id="PF01467"/>
    </source>
</evidence>
<comment type="cofactor">
    <cofactor evidence="9">
        <name>Mg(2+)</name>
        <dbReference type="ChEBI" id="CHEBI:18420"/>
    </cofactor>
</comment>
<evidence type="ECO:0000256" key="3">
    <source>
        <dbReference type="ARBA" id="ARBA00022695"/>
    </source>
</evidence>
<feature type="binding site" evidence="9">
    <location>
        <begin position="8"/>
        <end position="9"/>
    </location>
    <ligand>
        <name>ATP</name>
        <dbReference type="ChEBI" id="CHEBI:30616"/>
    </ligand>
</feature>
<evidence type="ECO:0000313" key="12">
    <source>
        <dbReference type="Proteomes" id="UP000178943"/>
    </source>
</evidence>
<dbReference type="NCBIfam" id="TIGR00125">
    <property type="entry name" value="cyt_tran_rel"/>
    <property type="match status" value="1"/>
</dbReference>